<dbReference type="EMBL" id="OCMU01000001">
    <property type="protein sequence ID" value="SOD19361.1"/>
    <property type="molecule type" value="Genomic_DNA"/>
</dbReference>
<dbReference type="RefSeq" id="WP_097105742.1">
    <property type="nucleotide sequence ID" value="NZ_OCMU01000001.1"/>
</dbReference>
<gene>
    <name evidence="1" type="ORF">SAMN06297164_2344</name>
</gene>
<sequence>MKNKNFSDYEIDLSTSPPSCLPAGMDKSNFRDITRRGDQWKRYLDVETGKEHDCLASITIADFATIMMAG</sequence>
<organism evidence="1 2">
    <name type="scientific">Nitrosomonas ureae</name>
    <dbReference type="NCBI Taxonomy" id="44577"/>
    <lineage>
        <taxon>Bacteria</taxon>
        <taxon>Pseudomonadati</taxon>
        <taxon>Pseudomonadota</taxon>
        <taxon>Betaproteobacteria</taxon>
        <taxon>Nitrosomonadales</taxon>
        <taxon>Nitrosomonadaceae</taxon>
        <taxon>Nitrosomonas</taxon>
    </lineage>
</organism>
<dbReference type="AlphaFoldDB" id="A0A286ABU3"/>
<evidence type="ECO:0000313" key="2">
    <source>
        <dbReference type="Proteomes" id="UP000219335"/>
    </source>
</evidence>
<proteinExistence type="predicted"/>
<evidence type="ECO:0000313" key="1">
    <source>
        <dbReference type="EMBL" id="SOD19361.1"/>
    </source>
</evidence>
<accession>A0A286ABU3</accession>
<dbReference type="Proteomes" id="UP000219335">
    <property type="component" value="Unassembled WGS sequence"/>
</dbReference>
<reference evidence="1 2" key="1">
    <citation type="submission" date="2017-09" db="EMBL/GenBank/DDBJ databases">
        <authorList>
            <person name="Ehlers B."/>
            <person name="Leendertz F.H."/>
        </authorList>
    </citation>
    <scope>NUCLEOTIDE SEQUENCE [LARGE SCALE GENOMIC DNA]</scope>
    <source>
        <strain evidence="1 2">Nm42</strain>
    </source>
</reference>
<name>A0A286ABU3_9PROT</name>
<protein>
    <submittedName>
        <fullName evidence="1">Uncharacterized protein</fullName>
    </submittedName>
</protein>